<keyword evidence="1" id="KW-0472">Membrane</keyword>
<dbReference type="AlphaFoldDB" id="A0A1T5KZE8"/>
<gene>
    <name evidence="2" type="ORF">SAMN06309945_2742</name>
</gene>
<keyword evidence="3" id="KW-1185">Reference proteome</keyword>
<evidence type="ECO:0000313" key="2">
    <source>
        <dbReference type="EMBL" id="SKC69094.1"/>
    </source>
</evidence>
<sequence>MDNIGIILLAVLILVMLIGWPIARPVLKRRANAAGREAGEKYAAGKLPGVLEALGRTVVIHADEAAAHHVVDAAVATMPRKAGAHVGGGWAIKWVEKDDVVAQLTTEPSSGASVLSVSRFRDYLGFPQGAKEWTAFARAVEQAAAASGIAVSTGSVTFARGARVDDKNWVWAPVAGRPSV</sequence>
<evidence type="ECO:0000313" key="3">
    <source>
        <dbReference type="Proteomes" id="UP000190857"/>
    </source>
</evidence>
<accession>A0A1T5KZE8</accession>
<organism evidence="2 3">
    <name type="scientific">Okibacterium fritillariae</name>
    <dbReference type="NCBI Taxonomy" id="123320"/>
    <lineage>
        <taxon>Bacteria</taxon>
        <taxon>Bacillati</taxon>
        <taxon>Actinomycetota</taxon>
        <taxon>Actinomycetes</taxon>
        <taxon>Micrococcales</taxon>
        <taxon>Microbacteriaceae</taxon>
        <taxon>Okibacterium</taxon>
    </lineage>
</organism>
<dbReference type="RefSeq" id="WP_079728751.1">
    <property type="nucleotide sequence ID" value="NZ_FUZP01000003.1"/>
</dbReference>
<name>A0A1T5KZE8_9MICO</name>
<keyword evidence="1" id="KW-1133">Transmembrane helix</keyword>
<reference evidence="2 3" key="1">
    <citation type="submission" date="2017-02" db="EMBL/GenBank/DDBJ databases">
        <authorList>
            <person name="Peterson S.W."/>
        </authorList>
    </citation>
    <scope>NUCLEOTIDE SEQUENCE [LARGE SCALE GENOMIC DNA]</scope>
    <source>
        <strain evidence="2 3">VKM Ac-2059</strain>
    </source>
</reference>
<keyword evidence="1" id="KW-0812">Transmembrane</keyword>
<evidence type="ECO:0000256" key="1">
    <source>
        <dbReference type="SAM" id="Phobius"/>
    </source>
</evidence>
<dbReference type="OrthoDB" id="5071374at2"/>
<dbReference type="EMBL" id="FUZP01000003">
    <property type="protein sequence ID" value="SKC69094.1"/>
    <property type="molecule type" value="Genomic_DNA"/>
</dbReference>
<proteinExistence type="predicted"/>
<feature type="transmembrane region" description="Helical" evidence="1">
    <location>
        <begin position="6"/>
        <end position="23"/>
    </location>
</feature>
<protein>
    <submittedName>
        <fullName evidence="2">Uncharacterized protein</fullName>
    </submittedName>
</protein>
<dbReference type="STRING" id="123320.SAMN06309945_2742"/>
<dbReference type="Proteomes" id="UP000190857">
    <property type="component" value="Unassembled WGS sequence"/>
</dbReference>